<feature type="domain" description="Zinc finger ZPR1-type" evidence="5">
    <location>
        <begin position="1"/>
        <end position="80"/>
    </location>
</feature>
<dbReference type="InterPro" id="IPR042451">
    <property type="entry name" value="ZPR1_A/B_dom"/>
</dbReference>
<dbReference type="SMART" id="SM00709">
    <property type="entry name" value="Zpr1"/>
    <property type="match status" value="1"/>
</dbReference>
<organism evidence="6">
    <name type="scientific">Anisakis simplex</name>
    <name type="common">Herring worm</name>
    <dbReference type="NCBI Taxonomy" id="6269"/>
    <lineage>
        <taxon>Eukaryota</taxon>
        <taxon>Metazoa</taxon>
        <taxon>Ecdysozoa</taxon>
        <taxon>Nematoda</taxon>
        <taxon>Chromadorea</taxon>
        <taxon>Rhabditida</taxon>
        <taxon>Spirurina</taxon>
        <taxon>Ascaridomorpha</taxon>
        <taxon>Ascaridoidea</taxon>
        <taxon>Anisakidae</taxon>
        <taxon>Anisakis</taxon>
        <taxon>Anisakis simplex complex</taxon>
    </lineage>
</organism>
<dbReference type="WBParaSite" id="ASIM_0000754801-mRNA-1">
    <property type="protein sequence ID" value="ASIM_0000754801-mRNA-1"/>
    <property type="gene ID" value="ASIM_0000754801"/>
</dbReference>
<keyword evidence="3" id="KW-0863">Zinc-finger</keyword>
<sequence length="99" mass="10975">LELEVGPGALLSRFTTVEGLLTATKEQLEQQGSFMLGDSALPEANTTMSEFLQRFDEMIALKRKVHLVLDDPAGNSYIQVGWRAIHSVFLAVNETIRIV</sequence>
<dbReference type="InterPro" id="IPR040141">
    <property type="entry name" value="ZPR1"/>
</dbReference>
<evidence type="ECO:0000256" key="2">
    <source>
        <dbReference type="ARBA" id="ARBA00022723"/>
    </source>
</evidence>
<dbReference type="InterPro" id="IPR056180">
    <property type="entry name" value="ZPR1_jr_dom"/>
</dbReference>
<dbReference type="InterPro" id="IPR004457">
    <property type="entry name" value="Znf_ZPR1"/>
</dbReference>
<dbReference type="Pfam" id="PF22794">
    <property type="entry name" value="jr-ZPR1"/>
    <property type="match status" value="1"/>
</dbReference>
<name>A0A0M3JIT2_ANISI</name>
<protein>
    <submittedName>
        <fullName evidence="6">Zinc finger protein ZPR1 homolog (inferred by orthology to a C. elegans protein)</fullName>
    </submittedName>
</protein>
<dbReference type="Gene3D" id="2.60.120.1040">
    <property type="entry name" value="ZPR1, A/B domain"/>
    <property type="match status" value="1"/>
</dbReference>
<evidence type="ECO:0000256" key="4">
    <source>
        <dbReference type="ARBA" id="ARBA00022833"/>
    </source>
</evidence>
<proteinExistence type="inferred from homology"/>
<dbReference type="PANTHER" id="PTHR10876">
    <property type="entry name" value="ZINC FINGER PROTEIN ZPR1"/>
    <property type="match status" value="1"/>
</dbReference>
<reference evidence="6" key="1">
    <citation type="submission" date="2017-02" db="UniProtKB">
        <authorList>
            <consortium name="WormBaseParasite"/>
        </authorList>
    </citation>
    <scope>IDENTIFICATION</scope>
</reference>
<evidence type="ECO:0000313" key="6">
    <source>
        <dbReference type="WBParaSite" id="ASIM_0000754801-mRNA-1"/>
    </source>
</evidence>
<dbReference type="AlphaFoldDB" id="A0A0M3JIT2"/>
<evidence type="ECO:0000256" key="1">
    <source>
        <dbReference type="ARBA" id="ARBA00008354"/>
    </source>
</evidence>
<keyword evidence="4" id="KW-0862">Zinc</keyword>
<evidence type="ECO:0000259" key="5">
    <source>
        <dbReference type="SMART" id="SM00709"/>
    </source>
</evidence>
<dbReference type="PANTHER" id="PTHR10876:SF0">
    <property type="entry name" value="ZINC FINGER PROTEIN ZPR1"/>
    <property type="match status" value="1"/>
</dbReference>
<dbReference type="GO" id="GO:0008270">
    <property type="term" value="F:zinc ion binding"/>
    <property type="evidence" value="ECO:0007669"/>
    <property type="project" value="UniProtKB-KW"/>
</dbReference>
<dbReference type="GO" id="GO:0005634">
    <property type="term" value="C:nucleus"/>
    <property type="evidence" value="ECO:0007669"/>
    <property type="project" value="TreeGrafter"/>
</dbReference>
<comment type="similarity">
    <text evidence="1">Belongs to the ZPR1 family.</text>
</comment>
<accession>A0A0M3JIT2</accession>
<keyword evidence="2" id="KW-0479">Metal-binding</keyword>
<evidence type="ECO:0000256" key="3">
    <source>
        <dbReference type="ARBA" id="ARBA00022771"/>
    </source>
</evidence>